<keyword evidence="2" id="KW-0808">Transferase</keyword>
<dbReference type="Pfam" id="PF00583">
    <property type="entry name" value="Acetyltransf_1"/>
    <property type="match status" value="1"/>
</dbReference>
<name>A0ABU6KJN2_9BACI</name>
<gene>
    <name evidence="2" type="ORF">QGM71_13920</name>
</gene>
<dbReference type="EC" id="2.-.-.-" evidence="2"/>
<dbReference type="EMBL" id="JARZFX010000007">
    <property type="protein sequence ID" value="MEC5424594.1"/>
    <property type="molecule type" value="Genomic_DNA"/>
</dbReference>
<dbReference type="Proteomes" id="UP001335737">
    <property type="component" value="Unassembled WGS sequence"/>
</dbReference>
<reference evidence="2 3" key="1">
    <citation type="journal article" date="2024" name="Int. J. Syst. Evol. Microbiol.">
        <title>Virgibacillus tibetensis sp. nov., isolated from salt lake on the Tibetan Plateau of China.</title>
        <authorList>
            <person name="Phurbu D."/>
            <person name="Liu Z.-X."/>
            <person name="Wang R."/>
            <person name="Zheng Y.-Y."/>
            <person name="Liu H.-C."/>
            <person name="Zhou Y.-G."/>
            <person name="Yu Y.-J."/>
            <person name="Li A.-H."/>
        </authorList>
    </citation>
    <scope>NUCLEOTIDE SEQUENCE [LARGE SCALE GENOMIC DNA]</scope>
    <source>
        <strain evidence="2 3">C22-A2</strain>
    </source>
</reference>
<evidence type="ECO:0000313" key="3">
    <source>
        <dbReference type="Proteomes" id="UP001335737"/>
    </source>
</evidence>
<proteinExistence type="predicted"/>
<dbReference type="PANTHER" id="PTHR43415:SF3">
    <property type="entry name" value="GNAT-FAMILY ACETYLTRANSFERASE"/>
    <property type="match status" value="1"/>
</dbReference>
<dbReference type="PIRSF" id="PIRSF037663">
    <property type="entry name" value="Acetyltransf_GNAT_prd"/>
    <property type="match status" value="1"/>
</dbReference>
<dbReference type="CDD" id="cd04301">
    <property type="entry name" value="NAT_SF"/>
    <property type="match status" value="1"/>
</dbReference>
<sequence length="166" mass="18927">MIRQAKLDDAENLASLIQRVESESAYMLYEAGEREFNPDRQQNMIDTLSKQNNSVVFVAEESNQLIGYLIAVGGQARKNKHSAYIVIGIISEYHGKGIGTSMFGKLEHWAMNHGIHRLELTVITENLPGIRLYEKMGFKKEGMKENSLYTNGRYVNEYYMSKLLEG</sequence>
<protein>
    <submittedName>
        <fullName evidence="2">GNAT family protein</fullName>
        <ecNumber evidence="2">2.-.-.-</ecNumber>
    </submittedName>
</protein>
<accession>A0ABU6KJN2</accession>
<keyword evidence="3" id="KW-1185">Reference proteome</keyword>
<dbReference type="GO" id="GO:0016740">
    <property type="term" value="F:transferase activity"/>
    <property type="evidence" value="ECO:0007669"/>
    <property type="project" value="UniProtKB-KW"/>
</dbReference>
<dbReference type="Gene3D" id="3.40.630.30">
    <property type="match status" value="1"/>
</dbReference>
<dbReference type="RefSeq" id="WP_327608162.1">
    <property type="nucleotide sequence ID" value="NZ_JARZFX010000007.1"/>
</dbReference>
<evidence type="ECO:0000259" key="1">
    <source>
        <dbReference type="PROSITE" id="PS51186"/>
    </source>
</evidence>
<organism evidence="2 3">
    <name type="scientific">Virgibacillus tibetensis</name>
    <dbReference type="NCBI Taxonomy" id="3042313"/>
    <lineage>
        <taxon>Bacteria</taxon>
        <taxon>Bacillati</taxon>
        <taxon>Bacillota</taxon>
        <taxon>Bacilli</taxon>
        <taxon>Bacillales</taxon>
        <taxon>Bacillaceae</taxon>
        <taxon>Virgibacillus</taxon>
    </lineage>
</organism>
<dbReference type="SUPFAM" id="SSF55729">
    <property type="entry name" value="Acyl-CoA N-acyltransferases (Nat)"/>
    <property type="match status" value="1"/>
</dbReference>
<evidence type="ECO:0000313" key="2">
    <source>
        <dbReference type="EMBL" id="MEC5424594.1"/>
    </source>
</evidence>
<dbReference type="PANTHER" id="PTHR43415">
    <property type="entry name" value="SPERMIDINE N(1)-ACETYLTRANSFERASE"/>
    <property type="match status" value="1"/>
</dbReference>
<comment type="caution">
    <text evidence="2">The sequence shown here is derived from an EMBL/GenBank/DDBJ whole genome shotgun (WGS) entry which is preliminary data.</text>
</comment>
<dbReference type="InterPro" id="IPR016181">
    <property type="entry name" value="Acyl_CoA_acyltransferase"/>
</dbReference>
<dbReference type="InterPro" id="IPR017255">
    <property type="entry name" value="AcTrfase_GNAT_prd"/>
</dbReference>
<dbReference type="InterPro" id="IPR000182">
    <property type="entry name" value="GNAT_dom"/>
</dbReference>
<dbReference type="PROSITE" id="PS51186">
    <property type="entry name" value="GNAT"/>
    <property type="match status" value="1"/>
</dbReference>
<feature type="domain" description="N-acetyltransferase" evidence="1">
    <location>
        <begin position="1"/>
        <end position="165"/>
    </location>
</feature>